<dbReference type="NCBIfam" id="NF033711">
    <property type="entry name" value="T9SS_PorQ"/>
    <property type="match status" value="1"/>
</dbReference>
<dbReference type="NCBIfam" id="NF033709">
    <property type="entry name" value="PorV_fam"/>
    <property type="match status" value="1"/>
</dbReference>
<reference evidence="1" key="1">
    <citation type="journal article" date="2012" name="PLoS ONE">
        <title>Gene sets for utilization of primary and secondary nutrition supplies in the distal gut of endangered iberian lynx.</title>
        <authorList>
            <person name="Alcaide M."/>
            <person name="Messina E."/>
            <person name="Richter M."/>
            <person name="Bargiela R."/>
            <person name="Peplies J."/>
            <person name="Huws S.A."/>
            <person name="Newbold C.J."/>
            <person name="Golyshin P.N."/>
            <person name="Simon M.A."/>
            <person name="Lopez G."/>
            <person name="Yakimov M.M."/>
            <person name="Ferrer M."/>
        </authorList>
    </citation>
    <scope>NUCLEOTIDE SEQUENCE</scope>
</reference>
<sequence>MKKTFSLLVSALLAGSLYAQKASYSQTVLRLPVSSHIAALGGENVSVMEDTPWAGRTNPALYSSVSDKSLGLNFMTYANGSFWAGAQFTKAFGERHTGAIAAQMMNYGSMDETDAMGNVLGEFSPKDIIVGAGYSYLLSDHWAGGANLNTIYSKYADFSAFALSVDLGINYFDEEQDFSVSAVLRNIGAPIKSFDDRTERLPFNLQVGFTKGMSHAPVRISVTMTDLTRWKSSDYFVAEEEQLNFGKKLLHHFVVGVDILPTDYLYLSAGYNFRRAYELKAAGSAHGAGLTFGGGLLLSKFKIGASYAKYHVSTSSLMFNLGYTL</sequence>
<organism evidence="1">
    <name type="scientific">gut metagenome</name>
    <dbReference type="NCBI Taxonomy" id="749906"/>
    <lineage>
        <taxon>unclassified sequences</taxon>
        <taxon>metagenomes</taxon>
        <taxon>organismal metagenomes</taxon>
    </lineage>
</organism>
<name>J9G941_9ZZZZ</name>
<gene>
    <name evidence="1" type="ORF">EVA_13603</name>
</gene>
<comment type="caution">
    <text evidence="1">The sequence shown here is derived from an EMBL/GenBank/DDBJ whole genome shotgun (WGS) entry which is preliminary data.</text>
</comment>
<dbReference type="EMBL" id="AMCI01004333">
    <property type="protein sequence ID" value="EJW98287.1"/>
    <property type="molecule type" value="Genomic_DNA"/>
</dbReference>
<accession>J9G941</accession>
<dbReference type="AlphaFoldDB" id="J9G941"/>
<evidence type="ECO:0000313" key="1">
    <source>
        <dbReference type="EMBL" id="EJW98287.1"/>
    </source>
</evidence>
<protein>
    <submittedName>
        <fullName evidence="1">Uncharacterized protein</fullName>
    </submittedName>
</protein>
<proteinExistence type="predicted"/>